<sequence length="110" mass="11755">MDALTAPTHRDALRVAALAGDDGVTAGSLSSELKATRAHMLNVLNELETQGFVKGTPAKGRRRPGVGTVYRIQLAKVYAALDELRAWLTGEGEPVSPARETRQTQKGDLS</sequence>
<feature type="region of interest" description="Disordered" evidence="1">
    <location>
        <begin position="89"/>
        <end position="110"/>
    </location>
</feature>
<evidence type="ECO:0000313" key="3">
    <source>
        <dbReference type="Proteomes" id="UP000547973"/>
    </source>
</evidence>
<dbReference type="Gene3D" id="1.10.10.10">
    <property type="entry name" value="Winged helix-like DNA-binding domain superfamily/Winged helix DNA-binding domain"/>
    <property type="match status" value="1"/>
</dbReference>
<dbReference type="InterPro" id="IPR036388">
    <property type="entry name" value="WH-like_DNA-bd_sf"/>
</dbReference>
<reference evidence="2 3" key="1">
    <citation type="submission" date="2020-07" db="EMBL/GenBank/DDBJ databases">
        <title>Sequencing the genomes of 1000 actinobacteria strains.</title>
        <authorList>
            <person name="Klenk H.-P."/>
        </authorList>
    </citation>
    <scope>NUCLEOTIDE SEQUENCE [LARGE SCALE GENOMIC DNA]</scope>
    <source>
        <strain evidence="2 3">DSM 19970</strain>
    </source>
</reference>
<dbReference type="SUPFAM" id="SSF46785">
    <property type="entry name" value="Winged helix' DNA-binding domain"/>
    <property type="match status" value="1"/>
</dbReference>
<dbReference type="RefSeq" id="WP_062075504.1">
    <property type="nucleotide sequence ID" value="NZ_BBRC01000010.1"/>
</dbReference>
<dbReference type="InterPro" id="IPR036390">
    <property type="entry name" value="WH_DNA-bd_sf"/>
</dbReference>
<name>A0A7Y9ZER2_9MICO</name>
<gene>
    <name evidence="2" type="ORF">BKA03_003067</name>
</gene>
<evidence type="ECO:0000256" key="1">
    <source>
        <dbReference type="SAM" id="MobiDB-lite"/>
    </source>
</evidence>
<keyword evidence="3" id="KW-1185">Reference proteome</keyword>
<dbReference type="AlphaFoldDB" id="A0A7Y9ZER2"/>
<proteinExistence type="predicted"/>
<keyword evidence="2" id="KW-0238">DNA-binding</keyword>
<accession>A0A7Y9ZER2</accession>
<organism evidence="2 3">
    <name type="scientific">Demequina lutea</name>
    <dbReference type="NCBI Taxonomy" id="431489"/>
    <lineage>
        <taxon>Bacteria</taxon>
        <taxon>Bacillati</taxon>
        <taxon>Actinomycetota</taxon>
        <taxon>Actinomycetes</taxon>
        <taxon>Micrococcales</taxon>
        <taxon>Demequinaceae</taxon>
        <taxon>Demequina</taxon>
    </lineage>
</organism>
<evidence type="ECO:0000313" key="2">
    <source>
        <dbReference type="EMBL" id="NYI42893.1"/>
    </source>
</evidence>
<dbReference type="GO" id="GO:0003677">
    <property type="term" value="F:DNA binding"/>
    <property type="evidence" value="ECO:0007669"/>
    <property type="project" value="UniProtKB-KW"/>
</dbReference>
<dbReference type="EMBL" id="JACBZO010000002">
    <property type="protein sequence ID" value="NYI42893.1"/>
    <property type="molecule type" value="Genomic_DNA"/>
</dbReference>
<protein>
    <submittedName>
        <fullName evidence="2">DNA-binding IscR family transcriptional regulator</fullName>
    </submittedName>
</protein>
<feature type="compositionally biased region" description="Basic and acidic residues" evidence="1">
    <location>
        <begin position="99"/>
        <end position="110"/>
    </location>
</feature>
<comment type="caution">
    <text evidence="2">The sequence shown here is derived from an EMBL/GenBank/DDBJ whole genome shotgun (WGS) entry which is preliminary data.</text>
</comment>
<dbReference type="Proteomes" id="UP000547973">
    <property type="component" value="Unassembled WGS sequence"/>
</dbReference>